<feature type="transmembrane region" description="Helical" evidence="1">
    <location>
        <begin position="16"/>
        <end position="35"/>
    </location>
</feature>
<protein>
    <recommendedName>
        <fullName evidence="3">Prenyltransferase</fullName>
    </recommendedName>
</protein>
<organism evidence="2">
    <name type="scientific">marine sediment metagenome</name>
    <dbReference type="NCBI Taxonomy" id="412755"/>
    <lineage>
        <taxon>unclassified sequences</taxon>
        <taxon>metagenomes</taxon>
        <taxon>ecological metagenomes</taxon>
    </lineage>
</organism>
<evidence type="ECO:0000256" key="1">
    <source>
        <dbReference type="SAM" id="Phobius"/>
    </source>
</evidence>
<feature type="transmembrane region" description="Helical" evidence="1">
    <location>
        <begin position="41"/>
        <end position="56"/>
    </location>
</feature>
<dbReference type="EMBL" id="BARV01020067">
    <property type="protein sequence ID" value="GAI23186.1"/>
    <property type="molecule type" value="Genomic_DNA"/>
</dbReference>
<keyword evidence="1" id="KW-1133">Transmembrane helix</keyword>
<comment type="caution">
    <text evidence="2">The sequence shown here is derived from an EMBL/GenBank/DDBJ whole genome shotgun (WGS) entry which is preliminary data.</text>
</comment>
<feature type="transmembrane region" description="Helical" evidence="1">
    <location>
        <begin position="139"/>
        <end position="160"/>
    </location>
</feature>
<keyword evidence="1" id="KW-0472">Membrane</keyword>
<evidence type="ECO:0000313" key="2">
    <source>
        <dbReference type="EMBL" id="GAI23186.1"/>
    </source>
</evidence>
<evidence type="ECO:0008006" key="3">
    <source>
        <dbReference type="Google" id="ProtNLM"/>
    </source>
</evidence>
<feature type="non-terminal residue" evidence="2">
    <location>
        <position position="1"/>
    </location>
</feature>
<feature type="transmembrane region" description="Helical" evidence="1">
    <location>
        <begin position="90"/>
        <end position="111"/>
    </location>
</feature>
<accession>X1MYT9</accession>
<name>X1MYT9_9ZZZZ</name>
<keyword evidence="1" id="KW-0812">Transmembrane</keyword>
<sequence>GGCGVIAEGLSSLKGVVFNFIGWTVAGLIVAAILYLRVTPYIFIPLVLGLGVPYFYTRGKFSWYQETSLAIGVVLAAVAGMFAVDASPEWWQGIIVSLPMAVLLTYLGLALDEYPDAYANLKKGTKSLAYRVWESKFDLATYIIAWLIIIYSFQVFLVAIGLLVPLTMISLFIFPFIMAGLVFLKPHADALRDNPTDSTALKGFTATAKLVVVIAMVYPVLIVVGQAIGGG</sequence>
<reference evidence="2" key="1">
    <citation type="journal article" date="2014" name="Front. Microbiol.">
        <title>High frequency of phylogenetically diverse reductive dehalogenase-homologous genes in deep subseafloor sedimentary metagenomes.</title>
        <authorList>
            <person name="Kawai M."/>
            <person name="Futagami T."/>
            <person name="Toyoda A."/>
            <person name="Takaki Y."/>
            <person name="Nishi S."/>
            <person name="Hori S."/>
            <person name="Arai W."/>
            <person name="Tsubouchi T."/>
            <person name="Morono Y."/>
            <person name="Uchiyama I."/>
            <person name="Ito T."/>
            <person name="Fujiyama A."/>
            <person name="Inagaki F."/>
            <person name="Takami H."/>
        </authorList>
    </citation>
    <scope>NUCLEOTIDE SEQUENCE</scope>
    <source>
        <strain evidence="2">Expedition CK06-06</strain>
    </source>
</reference>
<gene>
    <name evidence="2" type="ORF">S06H3_33597</name>
</gene>
<feature type="transmembrane region" description="Helical" evidence="1">
    <location>
        <begin position="166"/>
        <end position="184"/>
    </location>
</feature>
<feature type="transmembrane region" description="Helical" evidence="1">
    <location>
        <begin position="204"/>
        <end position="228"/>
    </location>
</feature>
<feature type="transmembrane region" description="Helical" evidence="1">
    <location>
        <begin position="68"/>
        <end position="84"/>
    </location>
</feature>
<proteinExistence type="predicted"/>
<dbReference type="AlphaFoldDB" id="X1MYT9"/>